<feature type="region of interest" description="Disordered" evidence="1">
    <location>
        <begin position="85"/>
        <end position="118"/>
    </location>
</feature>
<name>A0A1I7VR70_LOALO</name>
<reference evidence="2" key="1">
    <citation type="submission" date="2012-04" db="EMBL/GenBank/DDBJ databases">
        <title>The Genome Sequence of Loa loa.</title>
        <authorList>
            <consortium name="The Broad Institute Genome Sequencing Platform"/>
            <consortium name="Broad Institute Genome Sequencing Center for Infectious Disease"/>
            <person name="Nutman T.B."/>
            <person name="Fink D.L."/>
            <person name="Russ C."/>
            <person name="Young S."/>
            <person name="Zeng Q."/>
            <person name="Gargeya S."/>
            <person name="Alvarado L."/>
            <person name="Berlin A."/>
            <person name="Chapman S.B."/>
            <person name="Chen Z."/>
            <person name="Freedman E."/>
            <person name="Gellesch M."/>
            <person name="Goldberg J."/>
            <person name="Griggs A."/>
            <person name="Gujja S."/>
            <person name="Heilman E.R."/>
            <person name="Heiman D."/>
            <person name="Howarth C."/>
            <person name="Mehta T."/>
            <person name="Neiman D."/>
            <person name="Pearson M."/>
            <person name="Roberts A."/>
            <person name="Saif S."/>
            <person name="Shea T."/>
            <person name="Shenoy N."/>
            <person name="Sisk P."/>
            <person name="Stolte C."/>
            <person name="Sykes S."/>
            <person name="White J."/>
            <person name="Yandava C."/>
            <person name="Haas B."/>
            <person name="Henn M.R."/>
            <person name="Nusbaum C."/>
            <person name="Birren B."/>
        </authorList>
    </citation>
    <scope>NUCLEOTIDE SEQUENCE [LARGE SCALE GENOMIC DNA]</scope>
</reference>
<keyword evidence="2" id="KW-1185">Reference proteome</keyword>
<organism evidence="2 3">
    <name type="scientific">Loa loa</name>
    <name type="common">Eye worm</name>
    <name type="synonym">Filaria loa</name>
    <dbReference type="NCBI Taxonomy" id="7209"/>
    <lineage>
        <taxon>Eukaryota</taxon>
        <taxon>Metazoa</taxon>
        <taxon>Ecdysozoa</taxon>
        <taxon>Nematoda</taxon>
        <taxon>Chromadorea</taxon>
        <taxon>Rhabditida</taxon>
        <taxon>Spirurina</taxon>
        <taxon>Spiruromorpha</taxon>
        <taxon>Filarioidea</taxon>
        <taxon>Onchocercidae</taxon>
        <taxon>Loa</taxon>
    </lineage>
</organism>
<reference evidence="3" key="2">
    <citation type="submission" date="2016-11" db="UniProtKB">
        <authorList>
            <consortium name="WormBaseParasite"/>
        </authorList>
    </citation>
    <scope>IDENTIFICATION</scope>
</reference>
<dbReference type="OrthoDB" id="5854261at2759"/>
<evidence type="ECO:0000256" key="1">
    <source>
        <dbReference type="SAM" id="MobiDB-lite"/>
    </source>
</evidence>
<proteinExistence type="predicted"/>
<dbReference type="AlphaFoldDB" id="A0A1I7VR70"/>
<protein>
    <submittedName>
        <fullName evidence="3">Uncharacterized protein</fullName>
    </submittedName>
</protein>
<sequence>MKKVEWYNAKSLHSAGAEMRKLVQRSDMTMRRKRKAAKAAREAIRLTLQTISEKHRRPVRKHTITHVKRINSMVPEQEDVVVTSTELQSSRLPIQASPKHPKQSDNNNEIGNSPSGLVDDPVYDQLKQLPDKLLVQLPCGVIRDAAERLKNVNYSALAGFIIFRTDLHPVTHLHITGGTFFGRKKKEEINLS</sequence>
<feature type="compositionally biased region" description="Polar residues" evidence="1">
    <location>
        <begin position="104"/>
        <end position="115"/>
    </location>
</feature>
<evidence type="ECO:0000313" key="3">
    <source>
        <dbReference type="WBParaSite" id="EN70_5380"/>
    </source>
</evidence>
<dbReference type="Proteomes" id="UP000095285">
    <property type="component" value="Unassembled WGS sequence"/>
</dbReference>
<evidence type="ECO:0000313" key="2">
    <source>
        <dbReference type="Proteomes" id="UP000095285"/>
    </source>
</evidence>
<accession>A0A1I7VR70</accession>
<dbReference type="InParanoid" id="A0A1I7VR70"/>
<dbReference type="WBParaSite" id="EN70_5380">
    <property type="protein sequence ID" value="EN70_5380"/>
    <property type="gene ID" value="EN70_5380"/>
</dbReference>
<gene>
    <name evidence="3" type="primary">LOAG_00663</name>
</gene>